<reference evidence="3 4" key="2">
    <citation type="submission" date="2012-02" db="EMBL/GenBank/DDBJ databases">
        <title>Improved High-Quality Draft sequence of Desulfobacter postgatei 2ac9.</title>
        <authorList>
            <consortium name="US DOE Joint Genome Institute"/>
            <person name="Lucas S."/>
            <person name="Han J."/>
            <person name="Lapidus A."/>
            <person name="Cheng J.-F."/>
            <person name="Goodwin L."/>
            <person name="Pitluck S."/>
            <person name="Peters L."/>
            <person name="Ovchinnikova G."/>
            <person name="Held B."/>
            <person name="Detter J.C."/>
            <person name="Han C."/>
            <person name="Tapia R."/>
            <person name="Land M."/>
            <person name="Hauser L."/>
            <person name="Kyrpides N."/>
            <person name="Ivanova N."/>
            <person name="Pagani I."/>
            <person name="Orellana R."/>
            <person name="Lovley D."/>
            <person name="Woyke T."/>
        </authorList>
    </citation>
    <scope>NUCLEOTIDE SEQUENCE [LARGE SCALE GENOMIC DNA]</scope>
    <source>
        <strain evidence="3 4">2ac9</strain>
    </source>
</reference>
<evidence type="ECO:0000256" key="1">
    <source>
        <dbReference type="SAM" id="MobiDB-lite"/>
    </source>
</evidence>
<dbReference type="InterPro" id="IPR025295">
    <property type="entry name" value="eCIS_core_dom"/>
</dbReference>
<feature type="compositionally biased region" description="Basic and acidic residues" evidence="1">
    <location>
        <begin position="143"/>
        <end position="152"/>
    </location>
</feature>
<keyword evidence="4" id="KW-1185">Reference proteome</keyword>
<gene>
    <name evidence="3" type="ORF">DespoDRAFT_03687</name>
</gene>
<dbReference type="EMBL" id="CM001488">
    <property type="protein sequence ID" value="EIM65427.1"/>
    <property type="molecule type" value="Genomic_DNA"/>
</dbReference>
<evidence type="ECO:0000313" key="3">
    <source>
        <dbReference type="EMBL" id="EIM65427.1"/>
    </source>
</evidence>
<dbReference type="Pfam" id="PF13699">
    <property type="entry name" value="eCIS_core"/>
    <property type="match status" value="1"/>
</dbReference>
<feature type="region of interest" description="Disordered" evidence="1">
    <location>
        <begin position="946"/>
        <end position="1031"/>
    </location>
</feature>
<dbReference type="Proteomes" id="UP000005778">
    <property type="component" value="Chromosome"/>
</dbReference>
<evidence type="ECO:0000313" key="4">
    <source>
        <dbReference type="Proteomes" id="UP000005778"/>
    </source>
</evidence>
<reference evidence="3 4" key="1">
    <citation type="submission" date="2011-09" db="EMBL/GenBank/DDBJ databases">
        <authorList>
            <consortium name="US DOE Joint Genome Institute (JGI-PGF)"/>
            <person name="Lucas S."/>
            <person name="Han J."/>
            <person name="Lapidus A."/>
            <person name="Cheng J.-F."/>
            <person name="Goodwin L."/>
            <person name="Pitluck S."/>
            <person name="Peters L."/>
            <person name="Land M.L."/>
            <person name="Hauser L."/>
            <person name="Orellana R."/>
            <person name="Lovley D."/>
            <person name="Woyke T.J."/>
        </authorList>
    </citation>
    <scope>NUCLEOTIDE SEQUENCE [LARGE SCALE GENOMIC DNA]</scope>
    <source>
        <strain evidence="3 4">2ac9</strain>
    </source>
</reference>
<accession>I5B7G4</accession>
<feature type="compositionally biased region" description="Basic and acidic residues" evidence="1">
    <location>
        <begin position="97"/>
        <end position="116"/>
    </location>
</feature>
<protein>
    <recommendedName>
        <fullName evidence="2">eCIS core domain-containing protein</fullName>
    </recommendedName>
</protein>
<dbReference type="eggNOG" id="COG5412">
    <property type="taxonomic scope" value="Bacteria"/>
</dbReference>
<name>I5B7G4_9BACT</name>
<sequence>MAEMTKTNIAETASQKSVESTEPKYASVATGQREVNERTPGRRSGIIDKMPSTRMVSLLTDPGVQPNRHQISRGKLAKTLQRRVGNRNTALLLQSAKPREPREVPESVSTHIEKSRGLGQPLGQSTRAEMESGFGEDFGGVRVHSDTDTERTAERLGAKAYTAGRDLYFGRGGYQPETAQGKHLLAHELAHTVQQRSAPALPKAKMGVSTPDDPAEQEAESAATAVMKGEPVKHPLKEDQDVTGLLRTEATPVQAGGETVGASAGPAENGDLVIKLGNDVRIEKSKLEARRQQIVVDLADAPASVPGLRLNKFLYWPGTKKGELMADVTVPFVTNPRRGLRIRTDKDGVATLSTKTRVPIAALNNPEITLSVGNDHQFTGNVSLSADKLKPPGLPNLRVDGGGEVEISAGKLKGSVHANLEYAGLAKGKFDASFVDGVPKGSGQVDITQDMLKGAGAAMSIEEGSLKAEVTVPAAKIVPSLPGIEIPSGDLNLTMINGDLSGGVNNLLIRYKQFGEAGLTGTIRKGVVDGTGTFTLKVPAIDPLTGTFGYRRNKLFGSLTVSAQNIPGGLVQSGSITGRVNDKGQMGFGGSMAVALGSVARGNLKASYDEAGSFGMGADVQLSIPGLQDVNAQVNYVNGALEGDVEIPIASEKLAGLSGNLHVWYKDKRWKGEQKIAYERDNGKLKGDVLLGVAEKVNGGLAVYGGGDVTAQLTSFLQGTLGVKIKEDGTTTLKGAIRVTEPLELFPQKKMDRELFSMSRNIPLWAILVAVIRMRAGVRAGIGPGQLRDITVQGEYTVGGDAPTFDISGELYIPAYVEAYIAFGAGLGLDVLIGSLTGGIEAVGTAGIYGAVSVLPVLSYANGNYTINGTATMAAAAKLKLGLQAWAEVEALWITVWENTWQLAEWVWDVGPTLAIQANMSYTFGQPEPPTLDFKTDNIDAERLIQDAMPKDGPKGSGARDALKNRANWSGRNKGKGKSGDKGGSEVAPKGKATPKAPPKPSRKQKPTGKDADAKRPIKEKGGQRKPGLDKMIDKAAKDKLKSSKDKSKELTPKDKLDAAKKDVEALMRSSKDTKALAHRFGPIKSKYGLKKLELDHMGTSNASVEMEINPRARILTMGNLSIMVGSGATVVGSDDPIKTEVKWTGQPLKIGGESDIVGKKMTASPLAKDHAVGAEASTSTTHSGIMNRLPGGGYYIRGHLLNANVGGPATQHNLFPITRQANSHHRAWAESYIKRDISAGYVLEYTVEVQNVNKGKTGNPNPKTTNPAHPNYYWVNSRFKCTSRRLNTKRKPVGTKQQTIIESYDPESAKKAPTEIEQRFTEPGSGDFLKVKGGSRSSTMSDPRRHNSKTRTPVESVDDVKAGKSNRTRWNYLSQQAYSEDDSD</sequence>
<dbReference type="RefSeq" id="WP_004075615.1">
    <property type="nucleotide sequence ID" value="NZ_CM001488.1"/>
</dbReference>
<organism evidence="3 4">
    <name type="scientific">Desulfobacter postgatei 2ac9</name>
    <dbReference type="NCBI Taxonomy" id="879212"/>
    <lineage>
        <taxon>Bacteria</taxon>
        <taxon>Pseudomonadati</taxon>
        <taxon>Thermodesulfobacteriota</taxon>
        <taxon>Desulfobacteria</taxon>
        <taxon>Desulfobacterales</taxon>
        <taxon>Desulfobacteraceae</taxon>
        <taxon>Desulfobacter</taxon>
    </lineage>
</organism>
<feature type="compositionally biased region" description="Basic and acidic residues" evidence="1">
    <location>
        <begin position="1308"/>
        <end position="1321"/>
    </location>
</feature>
<feature type="region of interest" description="Disordered" evidence="1">
    <location>
        <begin position="1"/>
        <end position="49"/>
    </location>
</feature>
<feature type="compositionally biased region" description="Polar residues" evidence="1">
    <location>
        <begin position="1369"/>
        <end position="1379"/>
    </location>
</feature>
<feature type="domain" description="eCIS core" evidence="2">
    <location>
        <begin position="121"/>
        <end position="198"/>
    </location>
</feature>
<feature type="region of interest" description="Disordered" evidence="1">
    <location>
        <begin position="133"/>
        <end position="152"/>
    </location>
</feature>
<feature type="region of interest" description="Disordered" evidence="1">
    <location>
        <begin position="1286"/>
        <end position="1385"/>
    </location>
</feature>
<dbReference type="OrthoDB" id="5400814at2"/>
<dbReference type="STRING" id="879212.DespoDRAFT_03687"/>
<feature type="compositionally biased region" description="Polar residues" evidence="1">
    <location>
        <begin position="1"/>
        <end position="20"/>
    </location>
</feature>
<feature type="region of interest" description="Disordered" evidence="1">
    <location>
        <begin position="97"/>
        <end position="128"/>
    </location>
</feature>
<dbReference type="eggNOG" id="COG3064">
    <property type="taxonomic scope" value="Bacteria"/>
</dbReference>
<evidence type="ECO:0000259" key="2">
    <source>
        <dbReference type="Pfam" id="PF13699"/>
    </source>
</evidence>
<feature type="region of interest" description="Disordered" evidence="1">
    <location>
        <begin position="197"/>
        <end position="222"/>
    </location>
</feature>
<feature type="region of interest" description="Disordered" evidence="1">
    <location>
        <begin position="1038"/>
        <end position="1057"/>
    </location>
</feature>
<feature type="compositionally biased region" description="Basic and acidic residues" evidence="1">
    <location>
        <begin position="1008"/>
        <end position="1031"/>
    </location>
</feature>
<dbReference type="HOGENOM" id="CLU_255312_0_0_7"/>
<proteinExistence type="predicted"/>